<name>E0XTK0_9BACT</name>
<dbReference type="AlphaFoldDB" id="E0XTK0"/>
<sequence>MVIISFAVKRFLLCCNFKYFYNFYWFCDFARSLNELTLIEVPMNQRWLYECFVTMIFGLLAVFFRVLSIIFQVWIM</sequence>
<evidence type="ECO:0000256" key="1">
    <source>
        <dbReference type="SAM" id="Phobius"/>
    </source>
</evidence>
<protein>
    <submittedName>
        <fullName evidence="2">Uncharacterized protein</fullName>
    </submittedName>
</protein>
<keyword evidence="1" id="KW-0812">Transmembrane</keyword>
<accession>E0XTK0</accession>
<keyword evidence="1" id="KW-1133">Transmembrane helix</keyword>
<evidence type="ECO:0000313" key="2">
    <source>
        <dbReference type="EMBL" id="ADI17741.1"/>
    </source>
</evidence>
<proteinExistence type="predicted"/>
<reference evidence="2" key="1">
    <citation type="journal article" date="2011" name="Environ. Microbiol.">
        <title>Time-series analyses of Monterey Bay coastal microbial picoplankton using a 'genome proxy' microarray.</title>
        <authorList>
            <person name="Rich V.I."/>
            <person name="Pham V.D."/>
            <person name="Eppley J."/>
            <person name="Shi Y."/>
            <person name="DeLong E.F."/>
        </authorList>
    </citation>
    <scope>NUCLEOTIDE SEQUENCE</scope>
</reference>
<feature type="transmembrane region" description="Helical" evidence="1">
    <location>
        <begin position="52"/>
        <end position="75"/>
    </location>
</feature>
<dbReference type="EMBL" id="GU474873">
    <property type="protein sequence ID" value="ADI17741.1"/>
    <property type="molecule type" value="Genomic_DNA"/>
</dbReference>
<organism evidence="2">
    <name type="scientific">uncultured nuHF1 cluster bacterium HF0130_31E21</name>
    <dbReference type="NCBI Taxonomy" id="710728"/>
    <lineage>
        <taxon>Bacteria</taxon>
        <taxon>environmental samples</taxon>
    </lineage>
</organism>
<keyword evidence="1" id="KW-0472">Membrane</keyword>